<evidence type="ECO:0000313" key="4">
    <source>
        <dbReference type="Proteomes" id="UP000562027"/>
    </source>
</evidence>
<dbReference type="AlphaFoldDB" id="A0A840L7C9"/>
<protein>
    <recommendedName>
        <fullName evidence="2">Ice-binding protein C-terminal domain-containing protein</fullName>
    </recommendedName>
</protein>
<proteinExistence type="predicted"/>
<feature type="signal peptide" evidence="1">
    <location>
        <begin position="1"/>
        <end position="24"/>
    </location>
</feature>
<dbReference type="Gene3D" id="2.60.120.260">
    <property type="entry name" value="Galactose-binding domain-like"/>
    <property type="match status" value="1"/>
</dbReference>
<evidence type="ECO:0000256" key="1">
    <source>
        <dbReference type="SAM" id="SignalP"/>
    </source>
</evidence>
<sequence length="212" mass="21982">MKTNMYRVGAVAALVCAAQAPAFAASALNETFESGLSGWTDRNPGNPESVLVADPLNAGNKVLSFTRLGAAGSILSNDFVYSSNGKFTLTFDYLGTPGKGGVAGNLGGFLGASSNSFLSGGEMWLAGTGNYGTAIKLIDDGAWHSYTLTFQSTIGQNLRLKLEDFDAAGGVAGDAYFDNIRLVSAVPEPSSVAMALVGLMGLVVARRRPRNV</sequence>
<dbReference type="Proteomes" id="UP000562027">
    <property type="component" value="Unassembled WGS sequence"/>
</dbReference>
<dbReference type="InterPro" id="IPR013424">
    <property type="entry name" value="Ice-binding_C"/>
</dbReference>
<feature type="domain" description="Ice-binding protein C-terminal" evidence="2">
    <location>
        <begin position="185"/>
        <end position="208"/>
    </location>
</feature>
<dbReference type="EMBL" id="JACHLP010000002">
    <property type="protein sequence ID" value="MBB4842592.1"/>
    <property type="molecule type" value="Genomic_DNA"/>
</dbReference>
<evidence type="ECO:0000313" key="3">
    <source>
        <dbReference type="EMBL" id="MBB4842592.1"/>
    </source>
</evidence>
<accession>A0A840L7C9</accession>
<organism evidence="3 4">
    <name type="scientific">Roseateles oligotrophus</name>
    <dbReference type="NCBI Taxonomy" id="1769250"/>
    <lineage>
        <taxon>Bacteria</taxon>
        <taxon>Pseudomonadati</taxon>
        <taxon>Pseudomonadota</taxon>
        <taxon>Betaproteobacteria</taxon>
        <taxon>Burkholderiales</taxon>
        <taxon>Sphaerotilaceae</taxon>
        <taxon>Roseateles</taxon>
    </lineage>
</organism>
<reference evidence="3 4" key="1">
    <citation type="submission" date="2020-08" db="EMBL/GenBank/DDBJ databases">
        <title>Functional genomics of gut bacteria from endangered species of beetles.</title>
        <authorList>
            <person name="Carlos-Shanley C."/>
        </authorList>
    </citation>
    <scope>NUCLEOTIDE SEQUENCE [LARGE SCALE GENOMIC DNA]</scope>
    <source>
        <strain evidence="3 4">S00239</strain>
    </source>
</reference>
<dbReference type="RefSeq" id="WP_184297036.1">
    <property type="nucleotide sequence ID" value="NZ_JACHLP010000002.1"/>
</dbReference>
<comment type="caution">
    <text evidence="3">The sequence shown here is derived from an EMBL/GenBank/DDBJ whole genome shotgun (WGS) entry which is preliminary data.</text>
</comment>
<feature type="chain" id="PRO_5032632964" description="Ice-binding protein C-terminal domain-containing protein" evidence="1">
    <location>
        <begin position="25"/>
        <end position="212"/>
    </location>
</feature>
<keyword evidence="1" id="KW-0732">Signal</keyword>
<gene>
    <name evidence="3" type="ORF">HNP55_001107</name>
</gene>
<dbReference type="NCBIfam" id="TIGR02595">
    <property type="entry name" value="PEP_CTERM"/>
    <property type="match status" value="1"/>
</dbReference>
<dbReference type="Pfam" id="PF07589">
    <property type="entry name" value="PEP-CTERM"/>
    <property type="match status" value="1"/>
</dbReference>
<evidence type="ECO:0000259" key="2">
    <source>
        <dbReference type="Pfam" id="PF07589"/>
    </source>
</evidence>
<name>A0A840L7C9_9BURK</name>
<keyword evidence="4" id="KW-1185">Reference proteome</keyword>